<evidence type="ECO:0000259" key="2">
    <source>
        <dbReference type="Pfam" id="PF02829"/>
    </source>
</evidence>
<dbReference type="Pfam" id="PF08279">
    <property type="entry name" value="HTH_11"/>
    <property type="match status" value="1"/>
</dbReference>
<dbReference type="PANTHER" id="PTHR40068:SF1">
    <property type="entry name" value="TRANSCRIPTION REPRESSOR NIAR-RELATED"/>
    <property type="match status" value="1"/>
</dbReference>
<dbReference type="Gene3D" id="1.10.10.10">
    <property type="entry name" value="Winged helix-like DNA-binding domain superfamily/Winged helix DNA-binding domain"/>
    <property type="match status" value="1"/>
</dbReference>
<dbReference type="PIRSF" id="PIRSF037847">
    <property type="entry name" value="NiaR"/>
    <property type="match status" value="1"/>
</dbReference>
<dbReference type="Gene3D" id="3.30.1340.20">
    <property type="entry name" value="3H domain"/>
    <property type="match status" value="1"/>
</dbReference>
<feature type="binding site" evidence="1">
    <location>
        <position position="148"/>
    </location>
    <ligand>
        <name>Ni(2+)</name>
        <dbReference type="ChEBI" id="CHEBI:49786"/>
    </ligand>
</feature>
<keyword evidence="1" id="KW-0479">Metal-binding</keyword>
<keyword evidence="1" id="KW-0533">Nickel</keyword>
<dbReference type="InterPro" id="IPR026043">
    <property type="entry name" value="NadR"/>
</dbReference>
<protein>
    <submittedName>
        <fullName evidence="4">DeoR family transcriptional regulator</fullName>
    </submittedName>
</protein>
<dbReference type="Proteomes" id="UP000245288">
    <property type="component" value="Unassembled WGS sequence"/>
</dbReference>
<feature type="domain" description="Helix-turn-helix type 11" evidence="3">
    <location>
        <begin position="7"/>
        <end position="59"/>
    </location>
</feature>
<feature type="binding site" evidence="1">
    <location>
        <position position="87"/>
    </location>
    <ligand>
        <name>Ni(2+)</name>
        <dbReference type="ChEBI" id="CHEBI:49786"/>
    </ligand>
</feature>
<dbReference type="EMBL" id="JRFU01000030">
    <property type="protein sequence ID" value="PWE87540.1"/>
    <property type="molecule type" value="Genomic_DNA"/>
</dbReference>
<feature type="binding site" evidence="1">
    <location>
        <position position="79"/>
    </location>
    <ligand>
        <name>Ni(2+)</name>
        <dbReference type="ChEBI" id="CHEBI:49786"/>
    </ligand>
</feature>
<dbReference type="PANTHER" id="PTHR40068">
    <property type="entry name" value="TRANSCRIPTION REPRESSOR NIAR-RELATED"/>
    <property type="match status" value="1"/>
</dbReference>
<organism evidence="4 5">
    <name type="scientific">Eubacterium ramulus</name>
    <dbReference type="NCBI Taxonomy" id="39490"/>
    <lineage>
        <taxon>Bacteria</taxon>
        <taxon>Bacillati</taxon>
        <taxon>Bacillota</taxon>
        <taxon>Clostridia</taxon>
        <taxon>Eubacteriales</taxon>
        <taxon>Eubacteriaceae</taxon>
        <taxon>Eubacterium</taxon>
    </lineage>
</organism>
<comment type="caution">
    <text evidence="4">The sequence shown here is derived from an EMBL/GenBank/DDBJ whole genome shotgun (WGS) entry which is preliminary data.</text>
</comment>
<name>A0A2V1JRE8_EUBRA</name>
<gene>
    <name evidence="4" type="ORF">LG34_03395</name>
</gene>
<evidence type="ECO:0000259" key="3">
    <source>
        <dbReference type="Pfam" id="PF08279"/>
    </source>
</evidence>
<accession>A0A2V1JRE8</accession>
<proteinExistence type="predicted"/>
<dbReference type="RefSeq" id="WP_109214847.1">
    <property type="nucleotide sequence ID" value="NZ_CAJLEE010000057.1"/>
</dbReference>
<dbReference type="SUPFAM" id="SSF46785">
    <property type="entry name" value="Winged helix' DNA-binding domain"/>
    <property type="match status" value="1"/>
</dbReference>
<dbReference type="InterPro" id="IPR036390">
    <property type="entry name" value="WH_DNA-bd_sf"/>
</dbReference>
<feature type="domain" description="3H" evidence="2">
    <location>
        <begin position="76"/>
        <end position="170"/>
    </location>
</feature>
<dbReference type="InterPro" id="IPR004173">
    <property type="entry name" value="3H_domain"/>
</dbReference>
<evidence type="ECO:0000256" key="1">
    <source>
        <dbReference type="PIRSR" id="PIRSR037847-1"/>
    </source>
</evidence>
<evidence type="ECO:0000313" key="5">
    <source>
        <dbReference type="Proteomes" id="UP000245288"/>
    </source>
</evidence>
<feature type="binding site" evidence="1">
    <location>
        <position position="146"/>
    </location>
    <ligand>
        <name>Ni(2+)</name>
        <dbReference type="ChEBI" id="CHEBI:49786"/>
    </ligand>
</feature>
<dbReference type="SUPFAM" id="SSF75500">
    <property type="entry name" value="Putative transcriptional regulator TM1602, C-terminal domain"/>
    <property type="match status" value="1"/>
</dbReference>
<dbReference type="OrthoDB" id="9792661at2"/>
<reference evidence="4 5" key="1">
    <citation type="submission" date="2014-09" db="EMBL/GenBank/DDBJ databases">
        <title>Butyrate-producing bacteria isolated from human gut.</title>
        <authorList>
            <person name="Zhang Q."/>
            <person name="Zhao L."/>
        </authorList>
    </citation>
    <scope>NUCLEOTIDE SEQUENCE [LARGE SCALE GENOMIC DNA]</scope>
    <source>
        <strain evidence="4 5">21</strain>
    </source>
</reference>
<dbReference type="InterPro" id="IPR035922">
    <property type="entry name" value="3H_dom_sf"/>
</dbReference>
<dbReference type="AlphaFoldDB" id="A0A2V1JRE8"/>
<dbReference type="InterPro" id="IPR013196">
    <property type="entry name" value="HTH_11"/>
</dbReference>
<dbReference type="GO" id="GO:0046872">
    <property type="term" value="F:metal ion binding"/>
    <property type="evidence" value="ECO:0007669"/>
    <property type="project" value="UniProtKB-KW"/>
</dbReference>
<sequence>MTDGTTRRKELMKMLQHETKPLSGTELAKHFGVSRQVIVQDIALLRATDRNILSTNKGYVLFHPEQEEERCRRILASNHGEERMQEELYLIVDNGGCVCDVVVEHEIYGQLSADLILKNRRDVNEFVKKMGEISDKPLNVLTGGIHFHTVEAESEEILDCIEEQLREQGF</sequence>
<dbReference type="Pfam" id="PF02829">
    <property type="entry name" value="3H"/>
    <property type="match status" value="1"/>
</dbReference>
<dbReference type="InterPro" id="IPR036388">
    <property type="entry name" value="WH-like_DNA-bd_sf"/>
</dbReference>
<keyword evidence="5" id="KW-1185">Reference proteome</keyword>
<evidence type="ECO:0000313" key="4">
    <source>
        <dbReference type="EMBL" id="PWE87540.1"/>
    </source>
</evidence>